<accession>A0A229NZ09</accession>
<comment type="caution">
    <text evidence="2">The sequence shown here is derived from an EMBL/GenBank/DDBJ whole genome shotgun (WGS) entry which is preliminary data.</text>
</comment>
<feature type="domain" description="SGNH hydrolase-type esterase" evidence="1">
    <location>
        <begin position="5"/>
        <end position="201"/>
    </location>
</feature>
<organism evidence="2 3">
    <name type="scientific">Paenibacillus herberti</name>
    <dbReference type="NCBI Taxonomy" id="1619309"/>
    <lineage>
        <taxon>Bacteria</taxon>
        <taxon>Bacillati</taxon>
        <taxon>Bacillota</taxon>
        <taxon>Bacilli</taxon>
        <taxon>Bacillales</taxon>
        <taxon>Paenibacillaceae</taxon>
        <taxon>Paenibacillus</taxon>
    </lineage>
</organism>
<dbReference type="InterPro" id="IPR013830">
    <property type="entry name" value="SGNH_hydro"/>
</dbReference>
<name>A0A229NZ09_9BACL</name>
<keyword evidence="3" id="KW-1185">Reference proteome</keyword>
<dbReference type="CDD" id="cd00229">
    <property type="entry name" value="SGNH_hydrolase"/>
    <property type="match status" value="1"/>
</dbReference>
<dbReference type="Pfam" id="PF13472">
    <property type="entry name" value="Lipase_GDSL_2"/>
    <property type="match status" value="1"/>
</dbReference>
<proteinExistence type="predicted"/>
<dbReference type="InterPro" id="IPR036514">
    <property type="entry name" value="SGNH_hydro_sf"/>
</dbReference>
<dbReference type="SUPFAM" id="SSF52266">
    <property type="entry name" value="SGNH hydrolase"/>
    <property type="match status" value="1"/>
</dbReference>
<reference evidence="2 3" key="1">
    <citation type="submission" date="2017-07" db="EMBL/GenBank/DDBJ databases">
        <title>Paenibacillus herberti R33 genome sequencing and assembly.</title>
        <authorList>
            <person name="Su W."/>
        </authorList>
    </citation>
    <scope>NUCLEOTIDE SEQUENCE [LARGE SCALE GENOMIC DNA]</scope>
    <source>
        <strain evidence="2 3">R33</strain>
    </source>
</reference>
<sequence length="222" mass="24467">MLYVALGDSITFGESASSRARAYPQLSTAALNARRYPTRGAVIARSGWSSSDLLRAIEGPGRNLIRQAEVITVWIGGIDVANYALEAYRNQQPIDLVPILAEYSQNLGAILSYIRANSRARIVCCTQYNPFPNSPIAVAGIQQLNSTTNLVARRFGAVTAPVHSWFEGRQQNLIYGYQNGVIEDALNGFFPIHPNNRGHQVIARGLFPFLTPRRSTYADQLI</sequence>
<evidence type="ECO:0000259" key="1">
    <source>
        <dbReference type="Pfam" id="PF13472"/>
    </source>
</evidence>
<dbReference type="OrthoDB" id="26855at2"/>
<evidence type="ECO:0000313" key="2">
    <source>
        <dbReference type="EMBL" id="OXM15152.1"/>
    </source>
</evidence>
<dbReference type="Proteomes" id="UP000215145">
    <property type="component" value="Unassembled WGS sequence"/>
</dbReference>
<protein>
    <recommendedName>
        <fullName evidence="1">SGNH hydrolase-type esterase domain-containing protein</fullName>
    </recommendedName>
</protein>
<dbReference type="EMBL" id="NMUQ01000002">
    <property type="protein sequence ID" value="OXM15152.1"/>
    <property type="molecule type" value="Genomic_DNA"/>
</dbReference>
<dbReference type="AlphaFoldDB" id="A0A229NZ09"/>
<gene>
    <name evidence="2" type="ORF">CGZ75_18030</name>
</gene>
<dbReference type="Gene3D" id="3.40.50.1110">
    <property type="entry name" value="SGNH hydrolase"/>
    <property type="match status" value="1"/>
</dbReference>
<dbReference type="RefSeq" id="WP_089525964.1">
    <property type="nucleotide sequence ID" value="NZ_NMUQ01000002.1"/>
</dbReference>
<evidence type="ECO:0000313" key="3">
    <source>
        <dbReference type="Proteomes" id="UP000215145"/>
    </source>
</evidence>